<feature type="region of interest" description="Disordered" evidence="5">
    <location>
        <begin position="296"/>
        <end position="595"/>
    </location>
</feature>
<proteinExistence type="predicted"/>
<dbReference type="PANTHER" id="PTHR19317:SF0">
    <property type="entry name" value="PRENYLATED RAB ACCEPTOR PROTEIN 1"/>
    <property type="match status" value="1"/>
</dbReference>
<name>A0A139HVI2_9PEZI</name>
<dbReference type="GO" id="GO:0005794">
    <property type="term" value="C:Golgi apparatus"/>
    <property type="evidence" value="ECO:0007669"/>
    <property type="project" value="TreeGrafter"/>
</dbReference>
<evidence type="ECO:0000256" key="2">
    <source>
        <dbReference type="ARBA" id="ARBA00022692"/>
    </source>
</evidence>
<evidence type="ECO:0000256" key="4">
    <source>
        <dbReference type="ARBA" id="ARBA00023136"/>
    </source>
</evidence>
<organism evidence="7 8">
    <name type="scientific">Pseudocercospora eumusae</name>
    <dbReference type="NCBI Taxonomy" id="321146"/>
    <lineage>
        <taxon>Eukaryota</taxon>
        <taxon>Fungi</taxon>
        <taxon>Dikarya</taxon>
        <taxon>Ascomycota</taxon>
        <taxon>Pezizomycotina</taxon>
        <taxon>Dothideomycetes</taxon>
        <taxon>Dothideomycetidae</taxon>
        <taxon>Mycosphaerellales</taxon>
        <taxon>Mycosphaerellaceae</taxon>
        <taxon>Pseudocercospora</taxon>
    </lineage>
</organism>
<evidence type="ECO:0000313" key="8">
    <source>
        <dbReference type="Proteomes" id="UP000070133"/>
    </source>
</evidence>
<gene>
    <name evidence="7" type="ORF">AC578_9096</name>
</gene>
<evidence type="ECO:0000256" key="5">
    <source>
        <dbReference type="SAM" id="MobiDB-lite"/>
    </source>
</evidence>
<comment type="subcellular location">
    <subcellularLocation>
        <location evidence="1">Membrane</location>
        <topology evidence="1">Multi-pass membrane protein</topology>
    </subcellularLocation>
</comment>
<keyword evidence="4 6" id="KW-0472">Membrane</keyword>
<evidence type="ECO:0000256" key="1">
    <source>
        <dbReference type="ARBA" id="ARBA00004141"/>
    </source>
</evidence>
<evidence type="ECO:0000313" key="7">
    <source>
        <dbReference type="EMBL" id="KXT06373.1"/>
    </source>
</evidence>
<feature type="transmembrane region" description="Helical" evidence="6">
    <location>
        <begin position="145"/>
        <end position="162"/>
    </location>
</feature>
<feature type="compositionally biased region" description="Low complexity" evidence="5">
    <location>
        <begin position="408"/>
        <end position="417"/>
    </location>
</feature>
<dbReference type="GO" id="GO:0016020">
    <property type="term" value="C:membrane"/>
    <property type="evidence" value="ECO:0007669"/>
    <property type="project" value="UniProtKB-SubCell"/>
</dbReference>
<dbReference type="EMBL" id="LFZN01000007">
    <property type="protein sequence ID" value="KXT06373.1"/>
    <property type="molecule type" value="Genomic_DNA"/>
</dbReference>
<comment type="caution">
    <text evidence="7">The sequence shown here is derived from an EMBL/GenBank/DDBJ whole genome shotgun (WGS) entry which is preliminary data.</text>
</comment>
<feature type="compositionally biased region" description="Low complexity" evidence="5">
    <location>
        <begin position="322"/>
        <end position="334"/>
    </location>
</feature>
<dbReference type="AlphaFoldDB" id="A0A139HVI2"/>
<evidence type="ECO:0008006" key="9">
    <source>
        <dbReference type="Google" id="ProtNLM"/>
    </source>
</evidence>
<feature type="compositionally biased region" description="Low complexity" evidence="5">
    <location>
        <begin position="510"/>
        <end position="524"/>
    </location>
</feature>
<evidence type="ECO:0000256" key="6">
    <source>
        <dbReference type="SAM" id="Phobius"/>
    </source>
</evidence>
<dbReference type="Pfam" id="PF03208">
    <property type="entry name" value="PRA1"/>
    <property type="match status" value="1"/>
</dbReference>
<feature type="transmembrane region" description="Helical" evidence="6">
    <location>
        <begin position="72"/>
        <end position="104"/>
    </location>
</feature>
<feature type="transmembrane region" description="Helical" evidence="6">
    <location>
        <begin position="116"/>
        <end position="139"/>
    </location>
</feature>
<sequence length="595" mass="65204">MARINIPLDVITNRLNLSGRFDSVRTTSLTSRFANLRPISEFFNLKNLSKPADFSQVQNRINYNLSYFSSNYAALFVMLSIYSLLTNLLLFFVLVLIIGGMWGIGKLEGRDLDVGFARATASQMYTALFVIAIPLFFWASPISTVLWLIGASGVTILGHAAFMEKDDWELRDPRLMEVDSDEDDTNGVVLDPNAFSARDRRQAAYAGDKLYFDGYDLGQDRWHRGGMYDDGAYDDYISEEEEDDDEEYLQNRKAYQSGGWDRDESLRQTALDRIARARAQGKTNVNLTPEEMAALERRRNQQPEPSSALVSPPATPAKSKVKPSSRSSSSTSLKAQQKPRKSSTSSFFGSPAKSNSKAKVRRSPERKNSTEQALPYPPGTTVLVQGPDGRPMYAPLYSGPPSPELSKSRPGTSGSRSSSKHSRRESTPPEQLPLMPRYYDGGSGSNRSLPEDAEWIPPPARTRSASGAQQFGYDYDMAPPMPAAQGRRNVSGPAAPGYGDVRYASLRRTPQSSSPLAQSRSSASHGSGLRRVETSSSDSSDGQGVLVDIVPDEHGGFSIRQSSPGTPSTPAATATATTTPTKSGNEARKRRSGRR</sequence>
<protein>
    <recommendedName>
        <fullName evidence="9">PRA1 family protein</fullName>
    </recommendedName>
</protein>
<keyword evidence="8" id="KW-1185">Reference proteome</keyword>
<accession>A0A139HVI2</accession>
<keyword evidence="3 6" id="KW-1133">Transmembrane helix</keyword>
<evidence type="ECO:0000256" key="3">
    <source>
        <dbReference type="ARBA" id="ARBA00022989"/>
    </source>
</evidence>
<dbReference type="InterPro" id="IPR004895">
    <property type="entry name" value="Prenylated_rab_accept_PRA1"/>
</dbReference>
<keyword evidence="2 6" id="KW-0812">Transmembrane</keyword>
<feature type="compositionally biased region" description="Low complexity" evidence="5">
    <location>
        <begin position="562"/>
        <end position="583"/>
    </location>
</feature>
<dbReference type="PANTHER" id="PTHR19317">
    <property type="entry name" value="PRENYLATED RAB ACCEPTOR 1-RELATED"/>
    <property type="match status" value="1"/>
</dbReference>
<reference evidence="7 8" key="1">
    <citation type="submission" date="2015-07" db="EMBL/GenBank/DDBJ databases">
        <title>Comparative genomics of the Sigatoka disease complex on banana suggests a link between parallel evolutionary changes in Pseudocercospora fijiensis and Pseudocercospora eumusae and increased virulence on the banana host.</title>
        <authorList>
            <person name="Chang T.-C."/>
            <person name="Salvucci A."/>
            <person name="Crous P.W."/>
            <person name="Stergiopoulos I."/>
        </authorList>
    </citation>
    <scope>NUCLEOTIDE SEQUENCE [LARGE SCALE GENOMIC DNA]</scope>
    <source>
        <strain evidence="7 8">CBS 114824</strain>
    </source>
</reference>
<dbReference type="Proteomes" id="UP000070133">
    <property type="component" value="Unassembled WGS sequence"/>
</dbReference>
<dbReference type="OrthoDB" id="63113at2759"/>
<feature type="compositionally biased region" description="Polar residues" evidence="5">
    <location>
        <begin position="342"/>
        <end position="355"/>
    </location>
</feature>
<dbReference type="STRING" id="321146.A0A139HVI2"/>